<gene>
    <name evidence="7" type="ORF">CR205_05095</name>
</gene>
<keyword evidence="1" id="KW-0808">Transferase</keyword>
<dbReference type="EC" id="2.7.6.2" evidence="5"/>
<dbReference type="SUPFAM" id="SSF63999">
    <property type="entry name" value="Thiamin pyrophosphokinase, catalytic domain"/>
    <property type="match status" value="1"/>
</dbReference>
<dbReference type="Proteomes" id="UP000248066">
    <property type="component" value="Unassembled WGS sequence"/>
</dbReference>
<dbReference type="Pfam" id="PF04265">
    <property type="entry name" value="TPK_B1_binding"/>
    <property type="match status" value="1"/>
</dbReference>
<accession>A0A2W0H7X3</accession>
<proteinExistence type="predicted"/>
<dbReference type="InterPro" id="IPR007371">
    <property type="entry name" value="TPK_catalytic"/>
</dbReference>
<dbReference type="GO" id="GO:0005524">
    <property type="term" value="F:ATP binding"/>
    <property type="evidence" value="ECO:0007669"/>
    <property type="project" value="UniProtKB-KW"/>
</dbReference>
<dbReference type="EMBL" id="PDOF01000001">
    <property type="protein sequence ID" value="PYZ97973.1"/>
    <property type="molecule type" value="Genomic_DNA"/>
</dbReference>
<comment type="caution">
    <text evidence="7">The sequence shown here is derived from an EMBL/GenBank/DDBJ whole genome shotgun (WGS) entry which is preliminary data.</text>
</comment>
<keyword evidence="8" id="KW-1185">Reference proteome</keyword>
<name>A0A2W0H7X3_9BACI</name>
<dbReference type="InterPro" id="IPR053149">
    <property type="entry name" value="TPK"/>
</dbReference>
<dbReference type="GO" id="GO:0009229">
    <property type="term" value="P:thiamine diphosphate biosynthetic process"/>
    <property type="evidence" value="ECO:0007669"/>
    <property type="project" value="InterPro"/>
</dbReference>
<keyword evidence="3 7" id="KW-0418">Kinase</keyword>
<dbReference type="InterPro" id="IPR036759">
    <property type="entry name" value="TPK_catalytic_sf"/>
</dbReference>
<dbReference type="GO" id="GO:0004788">
    <property type="term" value="F:thiamine diphosphokinase activity"/>
    <property type="evidence" value="ECO:0007669"/>
    <property type="project" value="UniProtKB-UniRule"/>
</dbReference>
<dbReference type="SMART" id="SM00983">
    <property type="entry name" value="TPK_B1_binding"/>
    <property type="match status" value="1"/>
</dbReference>
<dbReference type="Pfam" id="PF04263">
    <property type="entry name" value="TPK_catalytic"/>
    <property type="match status" value="1"/>
</dbReference>
<dbReference type="PANTHER" id="PTHR41299">
    <property type="entry name" value="THIAMINE PYROPHOSPHOKINASE"/>
    <property type="match status" value="1"/>
</dbReference>
<feature type="domain" description="Thiamin pyrophosphokinase thiamin-binding" evidence="6">
    <location>
        <begin position="155"/>
        <end position="219"/>
    </location>
</feature>
<dbReference type="InterPro" id="IPR036371">
    <property type="entry name" value="TPK_B1-bd_sf"/>
</dbReference>
<evidence type="ECO:0000256" key="4">
    <source>
        <dbReference type="ARBA" id="ARBA00022840"/>
    </source>
</evidence>
<evidence type="ECO:0000256" key="5">
    <source>
        <dbReference type="NCBIfam" id="TIGR01378"/>
    </source>
</evidence>
<evidence type="ECO:0000259" key="6">
    <source>
        <dbReference type="SMART" id="SM00983"/>
    </source>
</evidence>
<dbReference type="InterPro" id="IPR007373">
    <property type="entry name" value="Thiamin_PyroPKinase_B1-bd"/>
</dbReference>
<dbReference type="GO" id="GO:0006772">
    <property type="term" value="P:thiamine metabolic process"/>
    <property type="evidence" value="ECO:0007669"/>
    <property type="project" value="UniProtKB-UniRule"/>
</dbReference>
<keyword evidence="2" id="KW-0547">Nucleotide-binding</keyword>
<dbReference type="GO" id="GO:0016301">
    <property type="term" value="F:kinase activity"/>
    <property type="evidence" value="ECO:0007669"/>
    <property type="project" value="UniProtKB-KW"/>
</dbReference>
<organism evidence="7 8">
    <name type="scientific">Alteribacter lacisalsi</name>
    <dbReference type="NCBI Taxonomy" id="2045244"/>
    <lineage>
        <taxon>Bacteria</taxon>
        <taxon>Bacillati</taxon>
        <taxon>Bacillota</taxon>
        <taxon>Bacilli</taxon>
        <taxon>Bacillales</taxon>
        <taxon>Bacillaceae</taxon>
        <taxon>Alteribacter</taxon>
    </lineage>
</organism>
<dbReference type="SUPFAM" id="SSF63862">
    <property type="entry name" value="Thiamin pyrophosphokinase, substrate-binding domain"/>
    <property type="match status" value="1"/>
</dbReference>
<evidence type="ECO:0000256" key="3">
    <source>
        <dbReference type="ARBA" id="ARBA00022777"/>
    </source>
</evidence>
<protein>
    <recommendedName>
        <fullName evidence="5">Thiamine diphosphokinase</fullName>
        <ecNumber evidence="5">2.7.6.2</ecNumber>
    </recommendedName>
</protein>
<dbReference type="Gene3D" id="3.40.50.10240">
    <property type="entry name" value="Thiamin pyrophosphokinase, catalytic domain"/>
    <property type="match status" value="1"/>
</dbReference>
<sequence length="226" mass="24970">MDKCCSIGGKRMDIVIVAGGPPELVPDFNELRDHHRHAVWAGVDRGVHALLKAGITPAHAFGDFDSVTEEEREWLNRSEADFHVFQEQKDETDLELALNWALSTEGEGSVWIYGATGGRLDHLLANVQMLLIGVGSEKNMILADRQNRVRLLSPGTYEIRSEMPYVSLIPFTSDVRGITLTGFKYNAIDLDLKAGTSRGVSNEIHEALGTLVFKEGLLLVLETGDR</sequence>
<evidence type="ECO:0000313" key="8">
    <source>
        <dbReference type="Proteomes" id="UP000248066"/>
    </source>
</evidence>
<dbReference type="NCBIfam" id="TIGR01378">
    <property type="entry name" value="thi_PPkinase"/>
    <property type="match status" value="1"/>
</dbReference>
<evidence type="ECO:0000256" key="1">
    <source>
        <dbReference type="ARBA" id="ARBA00022679"/>
    </source>
</evidence>
<dbReference type="AlphaFoldDB" id="A0A2W0H7X3"/>
<dbReference type="CDD" id="cd07995">
    <property type="entry name" value="TPK"/>
    <property type="match status" value="1"/>
</dbReference>
<keyword evidence="4" id="KW-0067">ATP-binding</keyword>
<dbReference type="GO" id="GO:0030975">
    <property type="term" value="F:thiamine binding"/>
    <property type="evidence" value="ECO:0007669"/>
    <property type="project" value="InterPro"/>
</dbReference>
<reference evidence="7 8" key="1">
    <citation type="submission" date="2017-10" db="EMBL/GenBank/DDBJ databases">
        <title>Bacillus sp. nov., a halophilic bacterium isolated from a Yangshapao Lake.</title>
        <authorList>
            <person name="Wang H."/>
        </authorList>
    </citation>
    <scope>NUCLEOTIDE SEQUENCE [LARGE SCALE GENOMIC DNA]</scope>
    <source>
        <strain evidence="7 8">YSP-3</strain>
    </source>
</reference>
<evidence type="ECO:0000313" key="7">
    <source>
        <dbReference type="EMBL" id="PYZ97973.1"/>
    </source>
</evidence>
<dbReference type="InterPro" id="IPR006282">
    <property type="entry name" value="Thi_PPkinase"/>
</dbReference>
<evidence type="ECO:0000256" key="2">
    <source>
        <dbReference type="ARBA" id="ARBA00022741"/>
    </source>
</evidence>
<dbReference type="PANTHER" id="PTHR41299:SF1">
    <property type="entry name" value="THIAMINE PYROPHOSPHOKINASE"/>
    <property type="match status" value="1"/>
</dbReference>